<dbReference type="AlphaFoldDB" id="A0A381ZKL7"/>
<organism evidence="1">
    <name type="scientific">marine metagenome</name>
    <dbReference type="NCBI Taxonomy" id="408172"/>
    <lineage>
        <taxon>unclassified sequences</taxon>
        <taxon>metagenomes</taxon>
        <taxon>ecological metagenomes</taxon>
    </lineage>
</organism>
<protein>
    <submittedName>
        <fullName evidence="1">Uncharacterized protein</fullName>
    </submittedName>
</protein>
<proteinExistence type="predicted"/>
<gene>
    <name evidence="1" type="ORF">METZ01_LOCUS142644</name>
</gene>
<dbReference type="EMBL" id="UINC01021695">
    <property type="protein sequence ID" value="SVA89790.1"/>
    <property type="molecule type" value="Genomic_DNA"/>
</dbReference>
<evidence type="ECO:0000313" key="1">
    <source>
        <dbReference type="EMBL" id="SVA89790.1"/>
    </source>
</evidence>
<accession>A0A381ZKL7</accession>
<reference evidence="1" key="1">
    <citation type="submission" date="2018-05" db="EMBL/GenBank/DDBJ databases">
        <authorList>
            <person name="Lanie J.A."/>
            <person name="Ng W.-L."/>
            <person name="Kazmierczak K.M."/>
            <person name="Andrzejewski T.M."/>
            <person name="Davidsen T.M."/>
            <person name="Wayne K.J."/>
            <person name="Tettelin H."/>
            <person name="Glass J.I."/>
            <person name="Rusch D."/>
            <person name="Podicherti R."/>
            <person name="Tsui H.-C.T."/>
            <person name="Winkler M.E."/>
        </authorList>
    </citation>
    <scope>NUCLEOTIDE SEQUENCE</scope>
</reference>
<sequence>MSSITVGHVEVPDLWVDIDTDSSLTVQEVITLSGMRPRDGTPVHCYLTSGEVFDGEEVSPGQRVVIGTRAPEVGRRRMLVDPKIHYLTVRWDKPAGSSLVGSGVIENGCTLWVPGVRSGSDIRAVEIARRENSNGKVHAQGYRARGDSVPYFRNDLVRVFSAGDNKFLLFDPRTGELSIPVTVISKSFQKTRQRELDSGWKFLWTLRVLNFDSEQRSVLAEAEPSHMW</sequence>
<name>A0A381ZKL7_9ZZZZ</name>